<evidence type="ECO:0000313" key="1">
    <source>
        <dbReference type="EMBL" id="THV66736.1"/>
    </source>
</evidence>
<accession>A0A4S8S8X0</accession>
<evidence type="ECO:0000313" key="2">
    <source>
        <dbReference type="Proteomes" id="UP000304951"/>
    </source>
</evidence>
<name>A0A4S8S8X0_AURPU</name>
<comment type="caution">
    <text evidence="1">The sequence shown here is derived from an EMBL/GenBank/DDBJ whole genome shotgun (WGS) entry which is preliminary data.</text>
</comment>
<dbReference type="Proteomes" id="UP000304951">
    <property type="component" value="Unassembled WGS sequence"/>
</dbReference>
<organism evidence="1 2">
    <name type="scientific">Aureobasidium pullulans</name>
    <name type="common">Black yeast</name>
    <name type="synonym">Pullularia pullulans</name>
    <dbReference type="NCBI Taxonomy" id="5580"/>
    <lineage>
        <taxon>Eukaryota</taxon>
        <taxon>Fungi</taxon>
        <taxon>Dikarya</taxon>
        <taxon>Ascomycota</taxon>
        <taxon>Pezizomycotina</taxon>
        <taxon>Dothideomycetes</taxon>
        <taxon>Dothideomycetidae</taxon>
        <taxon>Dothideales</taxon>
        <taxon>Saccotheciaceae</taxon>
        <taxon>Aureobasidium</taxon>
    </lineage>
</organism>
<protein>
    <submittedName>
        <fullName evidence="1">Uncharacterized protein</fullName>
    </submittedName>
</protein>
<sequence length="499" mass="56696">MGDSDVSMSGVEPDDGLLAYGIPYPPALDDTIQFSDGSAEPPDWEIYAKYYGARFKPGGNGFDVRCINFNDPSGEGKYFEEDWPYEYQLGAPDDRPDGWDPPIQKWGLKLLDAAGFINNPTQEAVSYMAPHGKWAPERQKYDLSRENVHPVFRCAMWPNISQLEYAAIMPALLLATAYLDDPKTLCLFHAISTPSSQMTLFRDEKLGYCQRVQIPATLSEIEQKAVFDKMVAMREYTTFNWADDEGPDTVHAIAWTSPRLDAKRRYIPASGPFTRKTDIYMSTHILHVMSLMPIKAYPFFDTQFAEEILDMAGVADERKPRDFDLISAQMRTAYMFAATLVHEFAHAFCKAYFERPDTKPAQPNEPWLADNRNNELGHAVILQILGGIPGSNTLYRIPMSSAEVIKQWNYVPFGIHFREPWDMWAKTSKFQQVISEGAAEANDKTCTFYPIAQRQIQSMYAKETWDEVSRYGLDAIKLTKIPEWAAHVVPGETGNYTLR</sequence>
<gene>
    <name evidence="1" type="ORF">D6D28_08100</name>
</gene>
<dbReference type="EMBL" id="QZAF01000489">
    <property type="protein sequence ID" value="THV66736.1"/>
    <property type="molecule type" value="Genomic_DNA"/>
</dbReference>
<reference evidence="1 2" key="1">
    <citation type="submission" date="2018-10" db="EMBL/GenBank/DDBJ databases">
        <title>Fifty Aureobasidium pullulans genomes reveal a recombining polyextremotolerant generalist.</title>
        <authorList>
            <person name="Gostincar C."/>
            <person name="Turk M."/>
            <person name="Zajc J."/>
            <person name="Gunde-Cimerman N."/>
        </authorList>
    </citation>
    <scope>NUCLEOTIDE SEQUENCE [LARGE SCALE GENOMIC DNA]</scope>
    <source>
        <strain evidence="1 2">EXF-11900</strain>
    </source>
</reference>
<dbReference type="AlphaFoldDB" id="A0A4S8S8X0"/>
<proteinExistence type="predicted"/>